<keyword evidence="12" id="KW-1185">Reference proteome</keyword>
<dbReference type="NCBIfam" id="TIGR01488">
    <property type="entry name" value="HAD-SF-IB"/>
    <property type="match status" value="1"/>
</dbReference>
<evidence type="ECO:0000256" key="3">
    <source>
        <dbReference type="ARBA" id="ARBA00012640"/>
    </source>
</evidence>
<dbReference type="InterPro" id="IPR050582">
    <property type="entry name" value="HAD-like_SerB"/>
</dbReference>
<evidence type="ECO:0000256" key="7">
    <source>
        <dbReference type="ARBA" id="ARBA00022842"/>
    </source>
</evidence>
<comment type="cofactor">
    <cofactor evidence="1">
        <name>Mg(2+)</name>
        <dbReference type="ChEBI" id="CHEBI:18420"/>
    </cofactor>
</comment>
<comment type="caution">
    <text evidence="11">The sequence shown here is derived from an EMBL/GenBank/DDBJ whole genome shotgun (WGS) entry which is preliminary data.</text>
</comment>
<dbReference type="Proteomes" id="UP001516351">
    <property type="component" value="Unassembled WGS sequence"/>
</dbReference>
<evidence type="ECO:0000256" key="9">
    <source>
        <dbReference type="ARBA" id="ARBA00048138"/>
    </source>
</evidence>
<dbReference type="Gene3D" id="3.40.50.1000">
    <property type="entry name" value="HAD superfamily/HAD-like"/>
    <property type="match status" value="1"/>
</dbReference>
<accession>A0ABX2P736</accession>
<dbReference type="InterPro" id="IPR023214">
    <property type="entry name" value="HAD_sf"/>
</dbReference>
<protein>
    <recommendedName>
        <fullName evidence="3">phosphoserine phosphatase</fullName>
        <ecNumber evidence="3">3.1.3.3</ecNumber>
    </recommendedName>
</protein>
<proteinExistence type="predicted"/>
<evidence type="ECO:0000256" key="5">
    <source>
        <dbReference type="ARBA" id="ARBA00022723"/>
    </source>
</evidence>
<gene>
    <name evidence="11" type="ORF">HW542_12760</name>
</gene>
<keyword evidence="4" id="KW-0028">Amino-acid biosynthesis</keyword>
<dbReference type="InterPro" id="IPR036412">
    <property type="entry name" value="HAD-like_sf"/>
</dbReference>
<keyword evidence="8" id="KW-0718">Serine biosynthesis</keyword>
<dbReference type="Pfam" id="PF12710">
    <property type="entry name" value="HAD"/>
    <property type="match status" value="1"/>
</dbReference>
<comment type="pathway">
    <text evidence="2">Amino-acid biosynthesis; L-serine biosynthesis; L-serine from 3-phospho-D-glycerate: step 3/3.</text>
</comment>
<evidence type="ECO:0000256" key="2">
    <source>
        <dbReference type="ARBA" id="ARBA00005135"/>
    </source>
</evidence>
<dbReference type="PANTHER" id="PTHR43344">
    <property type="entry name" value="PHOSPHOSERINE PHOSPHATASE"/>
    <property type="match status" value="1"/>
</dbReference>
<reference evidence="11 12" key="1">
    <citation type="submission" date="2020-06" db="EMBL/GenBank/DDBJ databases">
        <title>Synonyms of Asaia species.</title>
        <authorList>
            <person name="Sombolestani A."/>
        </authorList>
    </citation>
    <scope>NUCLEOTIDE SEQUENCE [LARGE SCALE GENOMIC DNA]</scope>
    <source>
        <strain evidence="11 12">LMG 27047</strain>
    </source>
</reference>
<dbReference type="EC" id="3.1.3.3" evidence="3"/>
<dbReference type="PANTHER" id="PTHR43344:SF2">
    <property type="entry name" value="PHOSPHOSERINE PHOSPHATASE"/>
    <property type="match status" value="1"/>
</dbReference>
<comment type="catalytic activity">
    <reaction evidence="10">
        <text>O-phospho-D-serine + H2O = D-serine + phosphate</text>
        <dbReference type="Rhea" id="RHEA:24873"/>
        <dbReference type="ChEBI" id="CHEBI:15377"/>
        <dbReference type="ChEBI" id="CHEBI:35247"/>
        <dbReference type="ChEBI" id="CHEBI:43474"/>
        <dbReference type="ChEBI" id="CHEBI:58680"/>
        <dbReference type="EC" id="3.1.3.3"/>
    </reaction>
</comment>
<keyword evidence="6" id="KW-0378">Hydrolase</keyword>
<evidence type="ECO:0000256" key="6">
    <source>
        <dbReference type="ARBA" id="ARBA00022801"/>
    </source>
</evidence>
<dbReference type="SUPFAM" id="SSF56784">
    <property type="entry name" value="HAD-like"/>
    <property type="match status" value="1"/>
</dbReference>
<evidence type="ECO:0000256" key="10">
    <source>
        <dbReference type="ARBA" id="ARBA00048523"/>
    </source>
</evidence>
<name>A0ABX2P736_9PROT</name>
<comment type="catalytic activity">
    <reaction evidence="9">
        <text>O-phospho-L-serine + H2O = L-serine + phosphate</text>
        <dbReference type="Rhea" id="RHEA:21208"/>
        <dbReference type="ChEBI" id="CHEBI:15377"/>
        <dbReference type="ChEBI" id="CHEBI:33384"/>
        <dbReference type="ChEBI" id="CHEBI:43474"/>
        <dbReference type="ChEBI" id="CHEBI:57524"/>
        <dbReference type="EC" id="3.1.3.3"/>
    </reaction>
</comment>
<keyword evidence="5" id="KW-0479">Metal-binding</keyword>
<evidence type="ECO:0000256" key="4">
    <source>
        <dbReference type="ARBA" id="ARBA00022605"/>
    </source>
</evidence>
<dbReference type="EMBL" id="JABXXV010000007">
    <property type="protein sequence ID" value="NVN47671.1"/>
    <property type="molecule type" value="Genomic_DNA"/>
</dbReference>
<evidence type="ECO:0000256" key="1">
    <source>
        <dbReference type="ARBA" id="ARBA00001946"/>
    </source>
</evidence>
<keyword evidence="7" id="KW-0460">Magnesium</keyword>
<evidence type="ECO:0000313" key="11">
    <source>
        <dbReference type="EMBL" id="NVN47671.1"/>
    </source>
</evidence>
<organism evidence="11 12">
    <name type="scientific">Asaia spathodeae</name>
    <dbReference type="NCBI Taxonomy" id="657016"/>
    <lineage>
        <taxon>Bacteria</taxon>
        <taxon>Pseudomonadati</taxon>
        <taxon>Pseudomonadota</taxon>
        <taxon>Alphaproteobacteria</taxon>
        <taxon>Acetobacterales</taxon>
        <taxon>Acetobacteraceae</taxon>
        <taxon>Asaia</taxon>
    </lineage>
</organism>
<evidence type="ECO:0000256" key="8">
    <source>
        <dbReference type="ARBA" id="ARBA00023299"/>
    </source>
</evidence>
<sequence>MPVFLFRREAFMTYASKNTCFCFDLDGTVTRDELLPIIAGELNLKQEMQLLTRLTMDGLIPFEESFRLRFAILQSASMTHIRQVVSEIRIDPDIEAFIKSNRERCFIITGNLDIWIAPLIERLGCGFYTSTSQINRNGKLDLIEIMRKNIPTLKLKERFDRVVAVGDGYNDIPMFDVADIGIAFNGVHPSPGELISISDYVALNGRGLCRLLNTL</sequence>
<evidence type="ECO:0000313" key="12">
    <source>
        <dbReference type="Proteomes" id="UP001516351"/>
    </source>
</evidence>